<accession>A0A7I8ILV6</accession>
<dbReference type="EMBL" id="CACRZD030000004">
    <property type="protein sequence ID" value="CAA6658407.1"/>
    <property type="molecule type" value="Genomic_DNA"/>
</dbReference>
<feature type="region of interest" description="Disordered" evidence="1">
    <location>
        <begin position="86"/>
        <end position="106"/>
    </location>
</feature>
<organism evidence="2">
    <name type="scientific">Spirodela intermedia</name>
    <name type="common">Intermediate duckweed</name>
    <dbReference type="NCBI Taxonomy" id="51605"/>
    <lineage>
        <taxon>Eukaryota</taxon>
        <taxon>Viridiplantae</taxon>
        <taxon>Streptophyta</taxon>
        <taxon>Embryophyta</taxon>
        <taxon>Tracheophyta</taxon>
        <taxon>Spermatophyta</taxon>
        <taxon>Magnoliopsida</taxon>
        <taxon>Liliopsida</taxon>
        <taxon>Araceae</taxon>
        <taxon>Lemnoideae</taxon>
        <taxon>Spirodela</taxon>
    </lineage>
</organism>
<dbReference type="EMBL" id="LR743591">
    <property type="protein sequence ID" value="CAA2618686.1"/>
    <property type="molecule type" value="Genomic_DNA"/>
</dbReference>
<dbReference type="AlphaFoldDB" id="A0A7I8ILV6"/>
<evidence type="ECO:0000313" key="3">
    <source>
        <dbReference type="Proteomes" id="UP001189122"/>
    </source>
</evidence>
<feature type="compositionally biased region" description="Acidic residues" evidence="1">
    <location>
        <begin position="87"/>
        <end position="104"/>
    </location>
</feature>
<keyword evidence="3" id="KW-1185">Reference proteome</keyword>
<evidence type="ECO:0000313" key="2">
    <source>
        <dbReference type="EMBL" id="CAA2618686.1"/>
    </source>
</evidence>
<dbReference type="Proteomes" id="UP001189122">
    <property type="component" value="Unassembled WGS sequence"/>
</dbReference>
<gene>
    <name evidence="2" type="ORF">SI7747_04004853</name>
</gene>
<protein>
    <submittedName>
        <fullName evidence="2">Uncharacterized protein</fullName>
    </submittedName>
</protein>
<proteinExistence type="predicted"/>
<feature type="region of interest" description="Disordered" evidence="1">
    <location>
        <begin position="19"/>
        <end position="38"/>
    </location>
</feature>
<name>A0A7I8ILV6_SPIIN</name>
<evidence type="ECO:0000256" key="1">
    <source>
        <dbReference type="SAM" id="MobiDB-lite"/>
    </source>
</evidence>
<reference evidence="2 3" key="1">
    <citation type="submission" date="2019-12" db="EMBL/GenBank/DDBJ databases">
        <authorList>
            <person name="Scholz U."/>
            <person name="Mascher M."/>
            <person name="Fiebig A."/>
        </authorList>
    </citation>
    <scope>NUCLEOTIDE SEQUENCE</scope>
</reference>
<sequence>MTKVKNMFTETLMDCPADRISRGKISDGTSHPRGPQDQTMTMAVPLSTFPTPLIPNTFHISVPTNICHGKTRSSSQLAAAGAVGVVDGDEGGEDVDEAGDDGGDEGGVVAETDGLEEDGGVEHDDVDAGELLEEGMRTAMVSWGRYFLCTMLAQGCCTDRDWTLATTRSWYSASISVVPRTLRSMSRASSSLPRSMSELGVSGRKRDPTVMISAGTAAPARLMRHPHPPLIFEVP</sequence>